<evidence type="ECO:0000259" key="9">
    <source>
        <dbReference type="PROSITE" id="PS50893"/>
    </source>
</evidence>
<keyword evidence="7 8" id="KW-0472">Membrane</keyword>
<proteinExistence type="predicted"/>
<dbReference type="InterPro" id="IPR003439">
    <property type="entry name" value="ABC_transporter-like_ATP-bd"/>
</dbReference>
<dbReference type="AlphaFoldDB" id="A0A2V2NGU0"/>
<keyword evidence="5 11" id="KW-0067">ATP-binding</keyword>
<dbReference type="OrthoDB" id="121502at2157"/>
<evidence type="ECO:0000256" key="3">
    <source>
        <dbReference type="ARBA" id="ARBA00022692"/>
    </source>
</evidence>
<dbReference type="InterPro" id="IPR011527">
    <property type="entry name" value="ABC1_TM_dom"/>
</dbReference>
<dbReference type="Pfam" id="PF00664">
    <property type="entry name" value="ABC_membrane"/>
    <property type="match status" value="1"/>
</dbReference>
<dbReference type="PROSITE" id="PS00211">
    <property type="entry name" value="ABC_TRANSPORTER_1"/>
    <property type="match status" value="1"/>
</dbReference>
<feature type="transmembrane region" description="Helical" evidence="8">
    <location>
        <begin position="23"/>
        <end position="50"/>
    </location>
</feature>
<dbReference type="PROSITE" id="PS50929">
    <property type="entry name" value="ABC_TM1F"/>
    <property type="match status" value="1"/>
</dbReference>
<dbReference type="FunFam" id="3.40.50.300:FF:000287">
    <property type="entry name" value="Multidrug ABC transporter ATP-binding protein"/>
    <property type="match status" value="1"/>
</dbReference>
<dbReference type="Gene3D" id="1.20.1560.10">
    <property type="entry name" value="ABC transporter type 1, transmembrane domain"/>
    <property type="match status" value="1"/>
</dbReference>
<dbReference type="GeneID" id="97607952"/>
<dbReference type="CDD" id="cd07346">
    <property type="entry name" value="ABC_6TM_exporters"/>
    <property type="match status" value="1"/>
</dbReference>
<dbReference type="Gene3D" id="3.40.50.300">
    <property type="entry name" value="P-loop containing nucleotide triphosphate hydrolases"/>
    <property type="match status" value="1"/>
</dbReference>
<dbReference type="GO" id="GO:0005524">
    <property type="term" value="F:ATP binding"/>
    <property type="evidence" value="ECO:0007669"/>
    <property type="project" value="UniProtKB-KW"/>
</dbReference>
<evidence type="ECO:0000259" key="10">
    <source>
        <dbReference type="PROSITE" id="PS50929"/>
    </source>
</evidence>
<evidence type="ECO:0000256" key="8">
    <source>
        <dbReference type="SAM" id="Phobius"/>
    </source>
</evidence>
<feature type="transmembrane region" description="Helical" evidence="8">
    <location>
        <begin position="281"/>
        <end position="299"/>
    </location>
</feature>
<dbReference type="Proteomes" id="UP000245934">
    <property type="component" value="Unassembled WGS sequence"/>
</dbReference>
<dbReference type="PANTHER" id="PTHR43394:SF1">
    <property type="entry name" value="ATP-BINDING CASSETTE SUB-FAMILY B MEMBER 10, MITOCHONDRIAL"/>
    <property type="match status" value="1"/>
</dbReference>
<dbReference type="SUPFAM" id="SSF90123">
    <property type="entry name" value="ABC transporter transmembrane region"/>
    <property type="match status" value="1"/>
</dbReference>
<evidence type="ECO:0000256" key="4">
    <source>
        <dbReference type="ARBA" id="ARBA00022741"/>
    </source>
</evidence>
<accession>A0A2V2NGU0</accession>
<dbReference type="InterPro" id="IPR017871">
    <property type="entry name" value="ABC_transporter-like_CS"/>
</dbReference>
<keyword evidence="12" id="KW-1185">Reference proteome</keyword>
<comment type="subcellular location">
    <subcellularLocation>
        <location evidence="1">Membrane</location>
        <topology evidence="1">Multi-pass membrane protein</topology>
    </subcellularLocation>
</comment>
<evidence type="ECO:0000256" key="2">
    <source>
        <dbReference type="ARBA" id="ARBA00022448"/>
    </source>
</evidence>
<dbReference type="SUPFAM" id="SSF52540">
    <property type="entry name" value="P-loop containing nucleoside triphosphate hydrolases"/>
    <property type="match status" value="1"/>
</dbReference>
<evidence type="ECO:0000256" key="7">
    <source>
        <dbReference type="ARBA" id="ARBA00023136"/>
    </source>
</evidence>
<comment type="caution">
    <text evidence="11">The sequence shown here is derived from an EMBL/GenBank/DDBJ whole genome shotgun (WGS) entry which is preliminary data.</text>
</comment>
<evidence type="ECO:0000256" key="1">
    <source>
        <dbReference type="ARBA" id="ARBA00004141"/>
    </source>
</evidence>
<feature type="domain" description="ABC transporter" evidence="9">
    <location>
        <begin position="341"/>
        <end position="574"/>
    </location>
</feature>
<feature type="transmembrane region" description="Helical" evidence="8">
    <location>
        <begin position="166"/>
        <end position="185"/>
    </location>
</feature>
<dbReference type="InterPro" id="IPR039421">
    <property type="entry name" value="Type_1_exporter"/>
</dbReference>
<evidence type="ECO:0000256" key="5">
    <source>
        <dbReference type="ARBA" id="ARBA00022840"/>
    </source>
</evidence>
<dbReference type="EMBL" id="QGMZ01000017">
    <property type="protein sequence ID" value="PWR74543.1"/>
    <property type="molecule type" value="Genomic_DNA"/>
</dbReference>
<keyword evidence="2" id="KW-0813">Transport</keyword>
<dbReference type="GO" id="GO:0016020">
    <property type="term" value="C:membrane"/>
    <property type="evidence" value="ECO:0007669"/>
    <property type="project" value="UniProtKB-SubCell"/>
</dbReference>
<dbReference type="PANTHER" id="PTHR43394">
    <property type="entry name" value="ATP-DEPENDENT PERMEASE MDL1, MITOCHONDRIAL"/>
    <property type="match status" value="1"/>
</dbReference>
<evidence type="ECO:0000313" key="12">
    <source>
        <dbReference type="Proteomes" id="UP000245934"/>
    </source>
</evidence>
<dbReference type="RefSeq" id="WP_109940762.1">
    <property type="nucleotide sequence ID" value="NZ_CP176366.1"/>
</dbReference>
<reference evidence="11 12" key="1">
    <citation type="submission" date="2018-05" db="EMBL/GenBank/DDBJ databases">
        <title>Draft genome of Methanospirillum stamsii Pt1.</title>
        <authorList>
            <person name="Dueholm M.S."/>
            <person name="Nielsen P.H."/>
            <person name="Bakmann L.F."/>
            <person name="Otzen D.E."/>
        </authorList>
    </citation>
    <scope>NUCLEOTIDE SEQUENCE [LARGE SCALE GENOMIC DNA]</scope>
    <source>
        <strain evidence="11 12">Pt1</strain>
    </source>
</reference>
<keyword evidence="4" id="KW-0547">Nucleotide-binding</keyword>
<sequence length="589" mass="65523">MQSVKKPESPFRRLLSFAGHRKWLITGAVLLTAIGTLLGFIPFLVIYLITVELLSPPIDGSYIWYLAIVVLLAAVGRVVFLFISTILSHMAAFDTLFGIKRTLIQKIGDLPLGYLNKRTSGSVTKIITEDVDRIELFIAHHLTDSVGGILLPVFAIGYMITIDWRIALVSLIPIPLALIAIKMAYRESENKSMKKYYDALDRMNGIIVEYIRGMPVVKVFNQTARSFHRLSDSVSTYRDFVIEWTKECAPSYSAFSVCVNLPLLFILPTCVWFFVNGSITIPEMLLFLILGTGYTSTMMKMAKFGGIWRQITEGISRIDALLTIPDLIAPAVTKTPRDYSISFKDVTFSYEKSPAIQNISFTAPEKTVTALVGPSGSGKSTIAQLIPRFWDASKGMISIGGVNVTDIEPEKLMDMVGFVFQDSFLFHESIEENIRMGKPEKPFDEVVAAAKAAQAHEFIMALPDGYNTIIGSEGTYLSGGEQQRIILARTIFKDAPIVILDEATAFADPENEYKIQQAIDSLLKHKTVIMIAHRLSTIAHADQIIVLSEGRIIENGKHQALIEQNGQYSRMWESHSAARSWRFNTGGVA</sequence>
<dbReference type="Pfam" id="PF00005">
    <property type="entry name" value="ABC_tran"/>
    <property type="match status" value="1"/>
</dbReference>
<dbReference type="PROSITE" id="PS50893">
    <property type="entry name" value="ABC_TRANSPORTER_2"/>
    <property type="match status" value="1"/>
</dbReference>
<dbReference type="GO" id="GO:0015421">
    <property type="term" value="F:ABC-type oligopeptide transporter activity"/>
    <property type="evidence" value="ECO:0007669"/>
    <property type="project" value="TreeGrafter"/>
</dbReference>
<keyword evidence="3 8" id="KW-0812">Transmembrane</keyword>
<keyword evidence="6 8" id="KW-1133">Transmembrane helix</keyword>
<feature type="domain" description="ABC transmembrane type-1" evidence="10">
    <location>
        <begin position="27"/>
        <end position="310"/>
    </location>
</feature>
<organism evidence="11 12">
    <name type="scientific">Methanospirillum stamsii</name>
    <dbReference type="NCBI Taxonomy" id="1277351"/>
    <lineage>
        <taxon>Archaea</taxon>
        <taxon>Methanobacteriati</taxon>
        <taxon>Methanobacteriota</taxon>
        <taxon>Stenosarchaea group</taxon>
        <taxon>Methanomicrobia</taxon>
        <taxon>Methanomicrobiales</taxon>
        <taxon>Methanospirillaceae</taxon>
        <taxon>Methanospirillum</taxon>
    </lineage>
</organism>
<evidence type="ECO:0000256" key="6">
    <source>
        <dbReference type="ARBA" id="ARBA00022989"/>
    </source>
</evidence>
<dbReference type="InterPro" id="IPR003593">
    <property type="entry name" value="AAA+_ATPase"/>
</dbReference>
<dbReference type="InterPro" id="IPR036640">
    <property type="entry name" value="ABC1_TM_sf"/>
</dbReference>
<gene>
    <name evidence="11" type="ORF">DLD82_08840</name>
</gene>
<dbReference type="InterPro" id="IPR027417">
    <property type="entry name" value="P-loop_NTPase"/>
</dbReference>
<name>A0A2V2NGU0_9EURY</name>
<dbReference type="GO" id="GO:0016887">
    <property type="term" value="F:ATP hydrolysis activity"/>
    <property type="evidence" value="ECO:0007669"/>
    <property type="project" value="InterPro"/>
</dbReference>
<feature type="transmembrane region" description="Helical" evidence="8">
    <location>
        <begin position="142"/>
        <end position="160"/>
    </location>
</feature>
<evidence type="ECO:0000313" key="11">
    <source>
        <dbReference type="EMBL" id="PWR74543.1"/>
    </source>
</evidence>
<feature type="transmembrane region" description="Helical" evidence="8">
    <location>
        <begin position="62"/>
        <end position="83"/>
    </location>
</feature>
<dbReference type="FunFam" id="1.20.1560.10:FF:000127">
    <property type="entry name" value="ABC transporter ATP-binding protein"/>
    <property type="match status" value="1"/>
</dbReference>
<dbReference type="SMART" id="SM00382">
    <property type="entry name" value="AAA"/>
    <property type="match status" value="1"/>
</dbReference>
<protein>
    <submittedName>
        <fullName evidence="11">ABC transporter ATP-binding protein</fullName>
    </submittedName>
</protein>